<comment type="caution">
    <text evidence="1">The sequence shown here is derived from an EMBL/GenBank/DDBJ whole genome shotgun (WGS) entry which is preliminary data.</text>
</comment>
<evidence type="ECO:0000313" key="1">
    <source>
        <dbReference type="EMBL" id="KAH9699976.1"/>
    </source>
</evidence>
<gene>
    <name evidence="1" type="ORF">KPL71_024569</name>
</gene>
<dbReference type="EMBL" id="CM039177">
    <property type="protein sequence ID" value="KAH9699976.1"/>
    <property type="molecule type" value="Genomic_DNA"/>
</dbReference>
<reference evidence="2" key="1">
    <citation type="journal article" date="2023" name="Hortic. Res.">
        <title>A chromosome-level phased genome enabling allele-level studies in sweet orange: a case study on citrus Huanglongbing tolerance.</title>
        <authorList>
            <person name="Wu B."/>
            <person name="Yu Q."/>
            <person name="Deng Z."/>
            <person name="Duan Y."/>
            <person name="Luo F."/>
            <person name="Gmitter F. Jr."/>
        </authorList>
    </citation>
    <scope>NUCLEOTIDE SEQUENCE [LARGE SCALE GENOMIC DNA]</scope>
    <source>
        <strain evidence="2">cv. Valencia</strain>
    </source>
</reference>
<keyword evidence="2" id="KW-1185">Reference proteome</keyword>
<evidence type="ECO:0000313" key="2">
    <source>
        <dbReference type="Proteomes" id="UP000829398"/>
    </source>
</evidence>
<dbReference type="Proteomes" id="UP000829398">
    <property type="component" value="Chromosome 8"/>
</dbReference>
<proteinExistence type="predicted"/>
<sequence length="1761" mass="202890">MPSKEEENQQQESPNEDEEQEENSNESDSDSDSDSGEKRQRQRQQDDDEEILKNYVPVRYGEAPPPEMNTPEINVARFNRATKSPRYQDLLDYEEDLEEDVDEAEVYNARLFDFPKDPENWMEQDLKELWADAPLEMTKAGWDPAFADEEDWEVVKDMYKAGKVPPIAPFYLPYRQPYPVVPDDHVDIATPKAVIEELDRIEEFLTWVSYVFADGSSYEGTVWDDLAHGKGVYIAEQGLVRYEGEWLQNNMEGHGVVEVDIPDIEPVPGSKLEEEMRAEGKIFSRDFMSPEDKKWLEMDIEDSIQLAGDEYEIPFYERNEWITEFGKKPEKGRYRYAGQWKHGRMHGCGLYEINERPIYGRFYFGELLEDSEGCDEETVALHAGLAEVAAAKARMFVNKPDGMVREESGPYSDPQHPYFYEEEDVPDYWKTYVHEIDQEREIWLNSFYKSPLRIPMPAELEHWWEKEEPPEYIFVNKEPEPDPEDPSKLIYTEDPLILHTPTGRLINYIEDEEHGVRLFWQPPLKEGQEPDPEKIEFLPLGFDEFYGRVVEEKETTWTRIAKGVENKLKPMMDKLGKWTEEKKKESEMKLQLYEKELELIEAELCLEEAIEEMDEELKKREEEEEKKAELGLEEEENLSALSSQPEKATAEVGRDEVKVEEGEEEEEEEEEEEDAPASFGSVSADENQTKDDQKGKRPGDSPFSSSSLSFASCSLVSLIPSRLQQSFLSWKRGRLPLKQTTPCVGDWKDDLVHVDSVSFPLVLSEKRSLTAKMQTHRNFQTRNHANQRTSQLHSLSRILTRPSAPILSALSLTALLFNIYDHREGGQFCCSFISLFNFLCLSHLPVSPKYVRQASGTGMWDRRLSPLLPLDLCETGKWDRRLSHLVPLVLCETGKWDMRLSHLLPLVLCETRKWDRRLSHLLPLVLCETGKWDRRLSHINLLVLCETGTCPTACLTKFKLFSESLMDSVVLQLCYDGWWETLADGRTEYVNAKNTAFLVRKDCTFEQFMARVYEVLQINHNEYSLSMKTTLRSSNTMYRACSLPMDIFNDEMVNVVLHMAADVVNYGCIPIFVTTHPRVPAENPEPLVESESSFRANESVPDIEEEVIPQQMSFQQHYSPVNENNDTIDDNGITLADVEDNVLPLRTSLGQHYSPFQNNEFRSYDDPGYNTNNTEADNVQGMNSNTEVDDRDTGHSDIPINDEDEDENQYDIPVNNRENRPIPPMARSRRRTTVDHLVSLAPVMPSNLVAPDLVRSCNSADIGVGKLFAEKNELILELRKVALREKFDFKIARSTTTRFEAHCSSESCNWRLRATRGSDDHNVPWVVRRVDNVHTCSNEVLPSGLRQVRSRVVGHLIADKFIQDKRIYTPNDIRADMQQEYGRDGDDNFLYYFVALGSSIKGFTQYIRPVIAVDGTHLKGLYRGSMFVATCLNVIGDRPKLVFISDRCTAIKRAVLKAFHTAGHGVCFYHVKGNIKSKFRMSKAIWDQFEPAFINAAKAYAHEEFKRQLEGLWMLHSAAADYLENNVGTCNWARSEFEGRRYNILTTNIAESVNSLMREPRKFPITHLVDHFRKTLQQWFYDRKLVAESMSTRLTTWADEIVGERRILAERMTVRPVSQHRFHVLGGGMKEGIVDNHERTCSCRVFQLDQLVCAHAIAACLIVRVDYISLCSDYYSKDSLVMAYAEPVEPVGDMTDWDIPEEIQEIRVNPPIEAPPPGRRPELRIHSIGEDVNRRTVRCGRCNQPGHNRQRCKNPIVSNPN</sequence>
<name>A0ACB8ISU9_CITSI</name>
<accession>A0ACB8ISU9</accession>
<organism evidence="1 2">
    <name type="scientific">Citrus sinensis</name>
    <name type="common">Sweet orange</name>
    <name type="synonym">Citrus aurantium var. sinensis</name>
    <dbReference type="NCBI Taxonomy" id="2711"/>
    <lineage>
        <taxon>Eukaryota</taxon>
        <taxon>Viridiplantae</taxon>
        <taxon>Streptophyta</taxon>
        <taxon>Embryophyta</taxon>
        <taxon>Tracheophyta</taxon>
        <taxon>Spermatophyta</taxon>
        <taxon>Magnoliopsida</taxon>
        <taxon>eudicotyledons</taxon>
        <taxon>Gunneridae</taxon>
        <taxon>Pentapetalae</taxon>
        <taxon>rosids</taxon>
        <taxon>malvids</taxon>
        <taxon>Sapindales</taxon>
        <taxon>Rutaceae</taxon>
        <taxon>Aurantioideae</taxon>
        <taxon>Citrus</taxon>
    </lineage>
</organism>
<protein>
    <submittedName>
        <fullName evidence="1">Protein TIC100</fullName>
    </submittedName>
</protein>